<evidence type="ECO:0000256" key="2">
    <source>
        <dbReference type="SAM" id="Phobius"/>
    </source>
</evidence>
<name>A0A9Q8Y3Z3_ENSAD</name>
<gene>
    <name evidence="3" type="ORF">NE863_10010</name>
</gene>
<dbReference type="RefSeq" id="WP_090294142.1">
    <property type="nucleotide sequence ID" value="NZ_CAXURO020000001.1"/>
</dbReference>
<reference evidence="3" key="1">
    <citation type="submission" date="2022-06" db="EMBL/GenBank/DDBJ databases">
        <title>Physiological and biochemical characterization and genomic elucidation of a strain of the genus Ensifer adhaerens M8 that combines arsenic oxidation and chromium reduction.</title>
        <authorList>
            <person name="Li X."/>
            <person name="Yu c."/>
        </authorList>
    </citation>
    <scope>NUCLEOTIDE SEQUENCE</scope>
    <source>
        <strain evidence="3">M8</strain>
    </source>
</reference>
<feature type="transmembrane region" description="Helical" evidence="2">
    <location>
        <begin position="47"/>
        <end position="69"/>
    </location>
</feature>
<keyword evidence="2" id="KW-0812">Transmembrane</keyword>
<evidence type="ECO:0000313" key="3">
    <source>
        <dbReference type="EMBL" id="USJ21662.1"/>
    </source>
</evidence>
<organism evidence="3 4">
    <name type="scientific">Ensifer adhaerens</name>
    <name type="common">Sinorhizobium morelense</name>
    <dbReference type="NCBI Taxonomy" id="106592"/>
    <lineage>
        <taxon>Bacteria</taxon>
        <taxon>Pseudomonadati</taxon>
        <taxon>Pseudomonadota</taxon>
        <taxon>Alphaproteobacteria</taxon>
        <taxon>Hyphomicrobiales</taxon>
        <taxon>Rhizobiaceae</taxon>
        <taxon>Sinorhizobium/Ensifer group</taxon>
        <taxon>Ensifer</taxon>
    </lineage>
</organism>
<keyword evidence="2" id="KW-0472">Membrane</keyword>
<sequence>MSFIDLFAWIVLIVLVVSTVAVLIFLAMLPGSIAKRRNHPWSEAVNVAGWVTLFFGFALWPIALIWAYVDVPRPSGAHPAATPAGEVHPSEAGQP</sequence>
<evidence type="ECO:0000256" key="1">
    <source>
        <dbReference type="SAM" id="MobiDB-lite"/>
    </source>
</evidence>
<dbReference type="InterPro" id="IPR011223">
    <property type="entry name" value="UCP028770"/>
</dbReference>
<evidence type="ECO:0000313" key="4">
    <source>
        <dbReference type="Proteomes" id="UP001055460"/>
    </source>
</evidence>
<proteinExistence type="predicted"/>
<feature type="region of interest" description="Disordered" evidence="1">
    <location>
        <begin position="76"/>
        <end position="95"/>
    </location>
</feature>
<dbReference type="AlphaFoldDB" id="A0A9Q8Y3Z3"/>
<accession>A0A9Q8Y3Z3</accession>
<dbReference type="OrthoDB" id="5737744at2"/>
<feature type="transmembrane region" description="Helical" evidence="2">
    <location>
        <begin position="6"/>
        <end position="26"/>
    </location>
</feature>
<dbReference type="EMBL" id="CP098807">
    <property type="protein sequence ID" value="USJ21662.1"/>
    <property type="molecule type" value="Genomic_DNA"/>
</dbReference>
<dbReference type="Proteomes" id="UP001055460">
    <property type="component" value="Chromosome"/>
</dbReference>
<dbReference type="Pfam" id="PF11742">
    <property type="entry name" value="DUF3302"/>
    <property type="match status" value="1"/>
</dbReference>
<protein>
    <submittedName>
        <fullName evidence="3">DUF3302 domain-containing protein</fullName>
    </submittedName>
</protein>
<keyword evidence="2" id="KW-1133">Transmembrane helix</keyword>